<evidence type="ECO:0000313" key="3">
    <source>
        <dbReference type="Proteomes" id="UP001500880"/>
    </source>
</evidence>
<reference evidence="3" key="1">
    <citation type="journal article" date="2019" name="Int. J. Syst. Evol. Microbiol.">
        <title>The Global Catalogue of Microorganisms (GCM) 10K type strain sequencing project: providing services to taxonomists for standard genome sequencing and annotation.</title>
        <authorList>
            <consortium name="The Broad Institute Genomics Platform"/>
            <consortium name="The Broad Institute Genome Sequencing Center for Infectious Disease"/>
            <person name="Wu L."/>
            <person name="Ma J."/>
        </authorList>
    </citation>
    <scope>NUCLEOTIDE SEQUENCE [LARGE SCALE GENOMIC DNA]</scope>
    <source>
        <strain evidence="3">JCM 12389</strain>
    </source>
</reference>
<feature type="transmembrane region" description="Helical" evidence="1">
    <location>
        <begin position="140"/>
        <end position="160"/>
    </location>
</feature>
<gene>
    <name evidence="2" type="ORF">GCM10008986_09520</name>
</gene>
<sequence length="174" mass="19889">MNFIYIIIAIFITVFLIFLFFSYRSESKGDQEHPLLIALFVSTVFGLLVSVIISICILALTGSLNLINEFLNLSLNQKQIIYLMLWYLVFSFFLEANLTRILLSFFGYSKISYFVSVSILRILYLLAVGYLLSIDLDTNITIAISFALFLYLIDLLVLHYRIAVCKGGLYSAMI</sequence>
<keyword evidence="1" id="KW-0812">Transmembrane</keyword>
<proteinExistence type="predicted"/>
<evidence type="ECO:0000313" key="2">
    <source>
        <dbReference type="EMBL" id="GAA0486242.1"/>
    </source>
</evidence>
<keyword evidence="3" id="KW-1185">Reference proteome</keyword>
<keyword evidence="1" id="KW-1133">Transmembrane helix</keyword>
<keyword evidence="1" id="KW-0472">Membrane</keyword>
<comment type="caution">
    <text evidence="2">The sequence shown here is derived from an EMBL/GenBank/DDBJ whole genome shotgun (WGS) entry which is preliminary data.</text>
</comment>
<organism evidence="2 3">
    <name type="scientific">Salinibacillus aidingensis</name>
    <dbReference type="NCBI Taxonomy" id="237684"/>
    <lineage>
        <taxon>Bacteria</taxon>
        <taxon>Bacillati</taxon>
        <taxon>Bacillota</taxon>
        <taxon>Bacilli</taxon>
        <taxon>Bacillales</taxon>
        <taxon>Bacillaceae</taxon>
        <taxon>Salinibacillus</taxon>
    </lineage>
</organism>
<feature type="transmembrane region" description="Helical" evidence="1">
    <location>
        <begin position="35"/>
        <end position="60"/>
    </location>
</feature>
<feature type="transmembrane region" description="Helical" evidence="1">
    <location>
        <begin position="80"/>
        <end position="99"/>
    </location>
</feature>
<accession>A0ABP3KST5</accession>
<feature type="transmembrane region" description="Helical" evidence="1">
    <location>
        <begin position="6"/>
        <end position="23"/>
    </location>
</feature>
<dbReference type="Proteomes" id="UP001500880">
    <property type="component" value="Unassembled WGS sequence"/>
</dbReference>
<protein>
    <submittedName>
        <fullName evidence="2">Uncharacterized protein</fullName>
    </submittedName>
</protein>
<dbReference type="EMBL" id="BAAADO010000002">
    <property type="protein sequence ID" value="GAA0486242.1"/>
    <property type="molecule type" value="Genomic_DNA"/>
</dbReference>
<name>A0ABP3KST5_9BACI</name>
<evidence type="ECO:0000256" key="1">
    <source>
        <dbReference type="SAM" id="Phobius"/>
    </source>
</evidence>
<feature type="transmembrane region" description="Helical" evidence="1">
    <location>
        <begin position="111"/>
        <end position="134"/>
    </location>
</feature>